<feature type="transmembrane region" description="Helical" evidence="8">
    <location>
        <begin position="346"/>
        <end position="362"/>
    </location>
</feature>
<evidence type="ECO:0000313" key="11">
    <source>
        <dbReference type="Proteomes" id="UP000242310"/>
    </source>
</evidence>
<name>A0A2P8H7X3_9BACI</name>
<comment type="similarity">
    <text evidence="2">Belongs to the peptidase S54 family.</text>
</comment>
<dbReference type="Pfam" id="PF13432">
    <property type="entry name" value="TPR_16"/>
    <property type="match status" value="1"/>
</dbReference>
<feature type="transmembrane region" description="Helical" evidence="8">
    <location>
        <begin position="188"/>
        <end position="203"/>
    </location>
</feature>
<dbReference type="Pfam" id="PF01694">
    <property type="entry name" value="Rhomboid"/>
    <property type="match status" value="1"/>
</dbReference>
<dbReference type="GO" id="GO:0006508">
    <property type="term" value="P:proteolysis"/>
    <property type="evidence" value="ECO:0007669"/>
    <property type="project" value="UniProtKB-KW"/>
</dbReference>
<dbReference type="Proteomes" id="UP000242310">
    <property type="component" value="Unassembled WGS sequence"/>
</dbReference>
<dbReference type="OrthoDB" id="9813074at2"/>
<dbReference type="InterPro" id="IPR050925">
    <property type="entry name" value="Rhomboid_protease_S54"/>
</dbReference>
<keyword evidence="5 8" id="KW-1133">Transmembrane helix</keyword>
<dbReference type="PANTHER" id="PTHR43731">
    <property type="entry name" value="RHOMBOID PROTEASE"/>
    <property type="match status" value="1"/>
</dbReference>
<evidence type="ECO:0000256" key="3">
    <source>
        <dbReference type="ARBA" id="ARBA00022692"/>
    </source>
</evidence>
<dbReference type="PROSITE" id="PS50005">
    <property type="entry name" value="TPR"/>
    <property type="match status" value="2"/>
</dbReference>
<feature type="transmembrane region" description="Helical" evidence="8">
    <location>
        <begin position="317"/>
        <end position="340"/>
    </location>
</feature>
<protein>
    <submittedName>
        <fullName evidence="10">Rhomboid protease GluP</fullName>
    </submittedName>
</protein>
<evidence type="ECO:0000256" key="1">
    <source>
        <dbReference type="ARBA" id="ARBA00004141"/>
    </source>
</evidence>
<keyword evidence="4" id="KW-0378">Hydrolase</keyword>
<keyword evidence="11" id="KW-1185">Reference proteome</keyword>
<feature type="domain" description="Peptidase S54 rhomboid" evidence="9">
    <location>
        <begin position="229"/>
        <end position="363"/>
    </location>
</feature>
<dbReference type="GO" id="GO:0004252">
    <property type="term" value="F:serine-type endopeptidase activity"/>
    <property type="evidence" value="ECO:0007669"/>
    <property type="project" value="InterPro"/>
</dbReference>
<comment type="caution">
    <text evidence="10">The sequence shown here is derived from an EMBL/GenBank/DDBJ whole genome shotgun (WGS) entry which is preliminary data.</text>
</comment>
<organism evidence="10 11">
    <name type="scientific">Salsuginibacillus halophilus</name>
    <dbReference type="NCBI Taxonomy" id="517424"/>
    <lineage>
        <taxon>Bacteria</taxon>
        <taxon>Bacillati</taxon>
        <taxon>Bacillota</taxon>
        <taxon>Bacilli</taxon>
        <taxon>Bacillales</taxon>
        <taxon>Bacillaceae</taxon>
        <taxon>Salsuginibacillus</taxon>
    </lineage>
</organism>
<sequence>MEIERQNRLFWEFVYHFVVNRGLRIVSASKDKKKLWLENDDVKNPLIIRLSRVDVDWSRELENDQETMAKEFVKVRAKVPVRKPKMVNVYVTVYPTIDDHARVLADENGPAARLGVQNFLVPGSGPEWQAPAKPEDVLEHLSLKAGWEEQTPVREDLETQELYQQAMNQAEAKQKEEQAVFLYSKPKLTLILMGLIAVMYGLLEATGGSQHILTLVEYGAKYNPAIADGEWWRLITSMFLHIGFFHFFMNSLALFFIGGLVERIFGTWRFMIIYFAAGIVGSAASFALNIQISAGASGAIFGCFGALLFFGMMHRKLFFRTMGVSVIVILLINLGFGFVVPMVDNGAHIGGLIGGLLAAMLVGMPKSGTKFPRLLPAGLLVALFVGLFWYGNFVEEDREGGVMQAQMAQEMAQEGDIGQAEETLAPVLDQENPPAEALFVQGNLEAETGDYETARTYFEQTLDRRADFHEAHYNLALVLHELGEDEEALNHVEEALQIEPGEERYEDLREEISGS</sequence>
<dbReference type="InterPro" id="IPR011990">
    <property type="entry name" value="TPR-like_helical_dom_sf"/>
</dbReference>
<keyword evidence="6 8" id="KW-0472">Membrane</keyword>
<keyword evidence="10" id="KW-0645">Protease</keyword>
<dbReference type="PANTHER" id="PTHR43731:SF14">
    <property type="entry name" value="PRESENILIN-ASSOCIATED RHOMBOID-LIKE PROTEIN, MITOCHONDRIAL"/>
    <property type="match status" value="1"/>
</dbReference>
<dbReference type="GO" id="GO:0016020">
    <property type="term" value="C:membrane"/>
    <property type="evidence" value="ECO:0007669"/>
    <property type="project" value="UniProtKB-SubCell"/>
</dbReference>
<dbReference type="PROSITE" id="PS50293">
    <property type="entry name" value="TPR_REGION"/>
    <property type="match status" value="1"/>
</dbReference>
<dbReference type="Gene3D" id="1.25.40.10">
    <property type="entry name" value="Tetratricopeptide repeat domain"/>
    <property type="match status" value="1"/>
</dbReference>
<feature type="repeat" description="TPR" evidence="7">
    <location>
        <begin position="435"/>
        <end position="468"/>
    </location>
</feature>
<evidence type="ECO:0000256" key="8">
    <source>
        <dbReference type="SAM" id="Phobius"/>
    </source>
</evidence>
<evidence type="ECO:0000313" key="10">
    <source>
        <dbReference type="EMBL" id="PSL42322.1"/>
    </source>
</evidence>
<evidence type="ECO:0000256" key="7">
    <source>
        <dbReference type="PROSITE-ProRule" id="PRU00339"/>
    </source>
</evidence>
<reference evidence="10 11" key="1">
    <citation type="submission" date="2018-03" db="EMBL/GenBank/DDBJ databases">
        <title>Genomic Encyclopedia of Type Strains, Phase III (KMG-III): the genomes of soil and plant-associated and newly described type strains.</title>
        <authorList>
            <person name="Whitman W."/>
        </authorList>
    </citation>
    <scope>NUCLEOTIDE SEQUENCE [LARGE SCALE GENOMIC DNA]</scope>
    <source>
        <strain evidence="10 11">CGMCC 1.07653</strain>
    </source>
</reference>
<dbReference type="SMART" id="SM00028">
    <property type="entry name" value="TPR"/>
    <property type="match status" value="2"/>
</dbReference>
<evidence type="ECO:0000259" key="9">
    <source>
        <dbReference type="Pfam" id="PF01694"/>
    </source>
</evidence>
<feature type="transmembrane region" description="Helical" evidence="8">
    <location>
        <begin position="292"/>
        <end position="310"/>
    </location>
</feature>
<dbReference type="Gene3D" id="1.20.1540.10">
    <property type="entry name" value="Rhomboid-like"/>
    <property type="match status" value="1"/>
</dbReference>
<dbReference type="SUPFAM" id="SSF48452">
    <property type="entry name" value="TPR-like"/>
    <property type="match status" value="1"/>
</dbReference>
<keyword evidence="3 8" id="KW-0812">Transmembrane</keyword>
<dbReference type="AlphaFoldDB" id="A0A2P8H7X3"/>
<evidence type="ECO:0000256" key="2">
    <source>
        <dbReference type="ARBA" id="ARBA00009045"/>
    </source>
</evidence>
<feature type="transmembrane region" description="Helical" evidence="8">
    <location>
        <begin position="374"/>
        <end position="391"/>
    </location>
</feature>
<dbReference type="InterPro" id="IPR019734">
    <property type="entry name" value="TPR_rpt"/>
</dbReference>
<dbReference type="RefSeq" id="WP_106589777.1">
    <property type="nucleotide sequence ID" value="NZ_PYAV01000016.1"/>
</dbReference>
<accession>A0A2P8H7X3</accession>
<evidence type="ECO:0000256" key="6">
    <source>
        <dbReference type="ARBA" id="ARBA00023136"/>
    </source>
</evidence>
<feature type="transmembrane region" description="Helical" evidence="8">
    <location>
        <begin position="268"/>
        <end position="286"/>
    </location>
</feature>
<evidence type="ECO:0000256" key="4">
    <source>
        <dbReference type="ARBA" id="ARBA00022801"/>
    </source>
</evidence>
<evidence type="ECO:0000256" key="5">
    <source>
        <dbReference type="ARBA" id="ARBA00022989"/>
    </source>
</evidence>
<proteinExistence type="inferred from homology"/>
<comment type="subcellular location">
    <subcellularLocation>
        <location evidence="1">Membrane</location>
        <topology evidence="1">Multi-pass membrane protein</topology>
    </subcellularLocation>
</comment>
<feature type="repeat" description="TPR" evidence="7">
    <location>
        <begin position="469"/>
        <end position="502"/>
    </location>
</feature>
<dbReference type="EMBL" id="PYAV01000016">
    <property type="protein sequence ID" value="PSL42322.1"/>
    <property type="molecule type" value="Genomic_DNA"/>
</dbReference>
<dbReference type="InterPro" id="IPR035952">
    <property type="entry name" value="Rhomboid-like_sf"/>
</dbReference>
<keyword evidence="7" id="KW-0802">TPR repeat</keyword>
<dbReference type="InterPro" id="IPR022764">
    <property type="entry name" value="Peptidase_S54_rhomboid_dom"/>
</dbReference>
<gene>
    <name evidence="10" type="ORF">B0H94_11625</name>
</gene>
<feature type="transmembrane region" description="Helical" evidence="8">
    <location>
        <begin position="238"/>
        <end position="261"/>
    </location>
</feature>
<dbReference type="SUPFAM" id="SSF144091">
    <property type="entry name" value="Rhomboid-like"/>
    <property type="match status" value="1"/>
</dbReference>